<keyword evidence="2" id="KW-1185">Reference proteome</keyword>
<comment type="caution">
    <text evidence="1">The sequence shown here is derived from an EMBL/GenBank/DDBJ whole genome shotgun (WGS) entry which is preliminary data.</text>
</comment>
<evidence type="ECO:0000313" key="1">
    <source>
        <dbReference type="EMBL" id="KAG5576817.1"/>
    </source>
</evidence>
<dbReference type="PANTHER" id="PTHR11697">
    <property type="entry name" value="GENERAL TRANSCRIPTION FACTOR 2-RELATED ZINC FINGER PROTEIN"/>
    <property type="match status" value="1"/>
</dbReference>
<proteinExistence type="predicted"/>
<dbReference type="InterPro" id="IPR055298">
    <property type="entry name" value="AtLOH3-like"/>
</dbReference>
<dbReference type="EMBL" id="JACXVP010000011">
    <property type="protein sequence ID" value="KAG5576817.1"/>
    <property type="molecule type" value="Genomic_DNA"/>
</dbReference>
<dbReference type="PANTHER" id="PTHR11697:SF230">
    <property type="entry name" value="ZINC FINGER, MYM DOMAIN CONTAINING 1"/>
    <property type="match status" value="1"/>
</dbReference>
<name>A0A9J5WLL7_SOLCO</name>
<protein>
    <submittedName>
        <fullName evidence="1">Uncharacterized protein</fullName>
    </submittedName>
</protein>
<gene>
    <name evidence="1" type="ORF">H5410_056951</name>
</gene>
<reference evidence="1 2" key="1">
    <citation type="submission" date="2020-09" db="EMBL/GenBank/DDBJ databases">
        <title>De no assembly of potato wild relative species, Solanum commersonii.</title>
        <authorList>
            <person name="Cho K."/>
        </authorList>
    </citation>
    <scope>NUCLEOTIDE SEQUENCE [LARGE SCALE GENOMIC DNA]</scope>
    <source>
        <strain evidence="1">LZ3.2</strain>
        <tissue evidence="1">Leaf</tissue>
    </source>
</reference>
<evidence type="ECO:0000313" key="2">
    <source>
        <dbReference type="Proteomes" id="UP000824120"/>
    </source>
</evidence>
<sequence length="87" mass="10155">MKGSPIWVDLGNLQESWFALLLPVATTTVERDFLVMKIIRNDLQNQMNNEFLDGCIVPYVEKNVFKNVSNKCIMKTFQEMKCRQVQL</sequence>
<dbReference type="OrthoDB" id="1303549at2759"/>
<accession>A0A9J5WLL7</accession>
<dbReference type="Proteomes" id="UP000824120">
    <property type="component" value="Chromosome 11"/>
</dbReference>
<organism evidence="1 2">
    <name type="scientific">Solanum commersonii</name>
    <name type="common">Commerson's wild potato</name>
    <name type="synonym">Commerson's nightshade</name>
    <dbReference type="NCBI Taxonomy" id="4109"/>
    <lineage>
        <taxon>Eukaryota</taxon>
        <taxon>Viridiplantae</taxon>
        <taxon>Streptophyta</taxon>
        <taxon>Embryophyta</taxon>
        <taxon>Tracheophyta</taxon>
        <taxon>Spermatophyta</taxon>
        <taxon>Magnoliopsida</taxon>
        <taxon>eudicotyledons</taxon>
        <taxon>Gunneridae</taxon>
        <taxon>Pentapetalae</taxon>
        <taxon>asterids</taxon>
        <taxon>lamiids</taxon>
        <taxon>Solanales</taxon>
        <taxon>Solanaceae</taxon>
        <taxon>Solanoideae</taxon>
        <taxon>Solaneae</taxon>
        <taxon>Solanum</taxon>
    </lineage>
</organism>
<dbReference type="AlphaFoldDB" id="A0A9J5WLL7"/>